<sequence length="106" mass="11160">MGGNPNPTFGQAVGGYPGVNGFGGYPNYANNRQEKKYGVDLNGDGFIGGEGLESKLEKITHVDFNSDGIIGRLPGTIPVNNNFPPSSYGCDNNNIPPANNYGSDSY</sequence>
<evidence type="ECO:0000313" key="3">
    <source>
        <dbReference type="Proteomes" id="UP000681720"/>
    </source>
</evidence>
<dbReference type="AlphaFoldDB" id="A0A8S2MU80"/>
<protein>
    <submittedName>
        <fullName evidence="2">Uncharacterized protein</fullName>
    </submittedName>
</protein>
<reference evidence="2" key="1">
    <citation type="submission" date="2021-02" db="EMBL/GenBank/DDBJ databases">
        <authorList>
            <person name="Nowell W R."/>
        </authorList>
    </citation>
    <scope>NUCLEOTIDE SEQUENCE</scope>
</reference>
<name>A0A8S2MU80_9BILA</name>
<evidence type="ECO:0000256" key="1">
    <source>
        <dbReference type="SAM" id="MobiDB-lite"/>
    </source>
</evidence>
<gene>
    <name evidence="2" type="ORF">GIL414_LOCUS9876</name>
</gene>
<evidence type="ECO:0000313" key="2">
    <source>
        <dbReference type="EMBL" id="CAF3965710.1"/>
    </source>
</evidence>
<accession>A0A8S2MU80</accession>
<organism evidence="2 3">
    <name type="scientific">Rotaria magnacalcarata</name>
    <dbReference type="NCBI Taxonomy" id="392030"/>
    <lineage>
        <taxon>Eukaryota</taxon>
        <taxon>Metazoa</taxon>
        <taxon>Spiralia</taxon>
        <taxon>Gnathifera</taxon>
        <taxon>Rotifera</taxon>
        <taxon>Eurotatoria</taxon>
        <taxon>Bdelloidea</taxon>
        <taxon>Philodinida</taxon>
        <taxon>Philodinidae</taxon>
        <taxon>Rotaria</taxon>
    </lineage>
</organism>
<dbReference type="Proteomes" id="UP000681720">
    <property type="component" value="Unassembled WGS sequence"/>
</dbReference>
<dbReference type="EMBL" id="CAJOBJ010003444">
    <property type="protein sequence ID" value="CAF3965710.1"/>
    <property type="molecule type" value="Genomic_DNA"/>
</dbReference>
<proteinExistence type="predicted"/>
<comment type="caution">
    <text evidence="2">The sequence shown here is derived from an EMBL/GenBank/DDBJ whole genome shotgun (WGS) entry which is preliminary data.</text>
</comment>
<feature type="region of interest" description="Disordered" evidence="1">
    <location>
        <begin position="84"/>
        <end position="106"/>
    </location>
</feature>